<dbReference type="EMBL" id="MNPL01008232">
    <property type="protein sequence ID" value="OQR74315.1"/>
    <property type="molecule type" value="Genomic_DNA"/>
</dbReference>
<dbReference type="Proteomes" id="UP000192247">
    <property type="component" value="Unassembled WGS sequence"/>
</dbReference>
<comment type="cofactor">
    <cofactor evidence="2">
        <name>Ca(2+)</name>
        <dbReference type="ChEBI" id="CHEBI:29108"/>
    </cofactor>
</comment>
<reference evidence="3 4" key="1">
    <citation type="journal article" date="2017" name="Gigascience">
        <title>Draft genome of the honey bee ectoparasitic mite, Tropilaelaps mercedesae, is shaped by the parasitic life history.</title>
        <authorList>
            <person name="Dong X."/>
            <person name="Armstrong S.D."/>
            <person name="Xia D."/>
            <person name="Makepeace B.L."/>
            <person name="Darby A.C."/>
            <person name="Kadowaki T."/>
        </authorList>
    </citation>
    <scope>NUCLEOTIDE SEQUENCE [LARGE SCALE GENOMIC DNA]</scope>
    <source>
        <strain evidence="3">Wuxi-XJTLU</strain>
    </source>
</reference>
<evidence type="ECO:0000256" key="2">
    <source>
        <dbReference type="RuleBase" id="RU363116"/>
    </source>
</evidence>
<dbReference type="InParanoid" id="A0A1V9XLA7"/>
<dbReference type="Pfam" id="PF03803">
    <property type="entry name" value="Scramblase"/>
    <property type="match status" value="1"/>
</dbReference>
<dbReference type="OrthoDB" id="191150at2759"/>
<dbReference type="GO" id="GO:0017128">
    <property type="term" value="F:phospholipid scramblase activity"/>
    <property type="evidence" value="ECO:0007669"/>
    <property type="project" value="InterPro"/>
</dbReference>
<evidence type="ECO:0000313" key="4">
    <source>
        <dbReference type="Proteomes" id="UP000192247"/>
    </source>
</evidence>
<protein>
    <recommendedName>
        <fullName evidence="2">Phospholipid scramblase</fullName>
    </recommendedName>
</protein>
<keyword evidence="2" id="KW-0449">Lipoprotein</keyword>
<keyword evidence="2" id="KW-0106">Calcium</keyword>
<dbReference type="AlphaFoldDB" id="A0A1V9XLA7"/>
<dbReference type="InterPro" id="IPR005552">
    <property type="entry name" value="Scramblase"/>
</dbReference>
<keyword evidence="2" id="KW-0564">Palmitate</keyword>
<comment type="caution">
    <text evidence="3">The sequence shown here is derived from an EMBL/GenBank/DDBJ whole genome shotgun (WGS) entry which is preliminary data.</text>
</comment>
<comment type="function">
    <text evidence="2">May mediate accelerated ATP-independent bidirectional transbilayer migration of phospholipids upon binding calcium ions that results in a loss of phospholipid asymmetry in the plasma membrane.</text>
</comment>
<evidence type="ECO:0000313" key="3">
    <source>
        <dbReference type="EMBL" id="OQR74315.1"/>
    </source>
</evidence>
<accession>A0A1V9XLA7</accession>
<sequence>MVVRYGCYCQVKRLSSDTEDMDPYRDNIVYGPPTDGMPPPYAPPSAYQPPTMTGQRAPQYVLPMPAGPYSAAIVAQPGTVHVPINTEIAYAPGKYEHCHVKVLIHWEVPWDIWKPLTSFSSSRKFTWLMAILSNIKTNVKFDIINSRSELVFRAEEENVYCNRECCGSNRSFDIYIKNASSSSDVIALHRPLRCCGCCLPCFCLQQMLVEAPPGYPIGRVQEEWTLCAPRFTVYDERDRIVFRVTGPCRPSSTTTNMGQNVNFNTGEFVLDDPIQVVEYASGQEIGRISKQWAGFPQEAFTNATNFNVLFPLHESAQHKALLLSMALLLNFMYFETTPMQHRQRHNVVDDYPSTQIGCQSYPDVRISTTTTTY</sequence>
<dbReference type="PANTHER" id="PTHR23248:SF9">
    <property type="entry name" value="PHOSPHOLIPID SCRAMBLASE"/>
    <property type="match status" value="1"/>
</dbReference>
<organism evidence="3 4">
    <name type="scientific">Tropilaelaps mercedesae</name>
    <dbReference type="NCBI Taxonomy" id="418985"/>
    <lineage>
        <taxon>Eukaryota</taxon>
        <taxon>Metazoa</taxon>
        <taxon>Ecdysozoa</taxon>
        <taxon>Arthropoda</taxon>
        <taxon>Chelicerata</taxon>
        <taxon>Arachnida</taxon>
        <taxon>Acari</taxon>
        <taxon>Parasitiformes</taxon>
        <taxon>Mesostigmata</taxon>
        <taxon>Gamasina</taxon>
        <taxon>Dermanyssoidea</taxon>
        <taxon>Laelapidae</taxon>
        <taxon>Tropilaelaps</taxon>
    </lineage>
</organism>
<gene>
    <name evidence="3" type="ORF">BIW11_09165</name>
</gene>
<proteinExistence type="inferred from homology"/>
<comment type="similarity">
    <text evidence="1 2">Belongs to the phospholipid scramblase family.</text>
</comment>
<evidence type="ECO:0000256" key="1">
    <source>
        <dbReference type="ARBA" id="ARBA00005350"/>
    </source>
</evidence>
<name>A0A1V9XLA7_9ACAR</name>
<dbReference type="GO" id="GO:0005886">
    <property type="term" value="C:plasma membrane"/>
    <property type="evidence" value="ECO:0007669"/>
    <property type="project" value="TreeGrafter"/>
</dbReference>
<keyword evidence="4" id="KW-1185">Reference proteome</keyword>
<dbReference type="PANTHER" id="PTHR23248">
    <property type="entry name" value="PHOSPHOLIPID SCRAMBLASE-RELATED"/>
    <property type="match status" value="1"/>
</dbReference>